<dbReference type="InterPro" id="IPR003593">
    <property type="entry name" value="AAA+_ATPase"/>
</dbReference>
<keyword evidence="5" id="KW-0547">Nucleotide-binding</keyword>
<name>A0A2J0YTW1_RHIML</name>
<dbReference type="NCBIfam" id="TIGR01727">
    <property type="entry name" value="oligo_HPY"/>
    <property type="match status" value="1"/>
</dbReference>
<dbReference type="PROSITE" id="PS50893">
    <property type="entry name" value="ABC_TRANSPORTER_2"/>
    <property type="match status" value="1"/>
</dbReference>
<dbReference type="FunFam" id="3.40.50.300:FF:000016">
    <property type="entry name" value="Oligopeptide ABC transporter ATP-binding component"/>
    <property type="match status" value="1"/>
</dbReference>
<evidence type="ECO:0000256" key="8">
    <source>
        <dbReference type="ARBA" id="ARBA00023136"/>
    </source>
</evidence>
<dbReference type="PANTHER" id="PTHR43297:SF2">
    <property type="entry name" value="DIPEPTIDE TRANSPORT ATP-BINDING PROTEIN DPPD"/>
    <property type="match status" value="1"/>
</dbReference>
<evidence type="ECO:0000256" key="2">
    <source>
        <dbReference type="ARBA" id="ARBA00005417"/>
    </source>
</evidence>
<evidence type="ECO:0000256" key="5">
    <source>
        <dbReference type="ARBA" id="ARBA00022741"/>
    </source>
</evidence>
<dbReference type="SMART" id="SM00382">
    <property type="entry name" value="AAA"/>
    <property type="match status" value="1"/>
</dbReference>
<keyword evidence="6 11" id="KW-0067">ATP-binding</keyword>
<feature type="domain" description="ABC transporter" evidence="10">
    <location>
        <begin position="6"/>
        <end position="254"/>
    </location>
</feature>
<dbReference type="InterPro" id="IPR003439">
    <property type="entry name" value="ABC_transporter-like_ATP-bd"/>
</dbReference>
<organism evidence="11 12">
    <name type="scientific">Rhizobium meliloti</name>
    <name type="common">Ensifer meliloti</name>
    <name type="synonym">Sinorhizobium meliloti</name>
    <dbReference type="NCBI Taxonomy" id="382"/>
    <lineage>
        <taxon>Bacteria</taxon>
        <taxon>Pseudomonadati</taxon>
        <taxon>Pseudomonadota</taxon>
        <taxon>Alphaproteobacteria</taxon>
        <taxon>Hyphomicrobiales</taxon>
        <taxon>Rhizobiaceae</taxon>
        <taxon>Sinorhizobium/Ensifer group</taxon>
        <taxon>Sinorhizobium</taxon>
    </lineage>
</organism>
<evidence type="ECO:0000256" key="9">
    <source>
        <dbReference type="ARBA" id="ARBA00053953"/>
    </source>
</evidence>
<evidence type="ECO:0000256" key="4">
    <source>
        <dbReference type="ARBA" id="ARBA00022475"/>
    </source>
</evidence>
<dbReference type="Pfam" id="PF08352">
    <property type="entry name" value="oligo_HPY"/>
    <property type="match status" value="1"/>
</dbReference>
<dbReference type="GO" id="GO:0015833">
    <property type="term" value="P:peptide transport"/>
    <property type="evidence" value="ECO:0007669"/>
    <property type="project" value="InterPro"/>
</dbReference>
<evidence type="ECO:0000313" key="11">
    <source>
        <dbReference type="EMBL" id="PJR09846.1"/>
    </source>
</evidence>
<evidence type="ECO:0000256" key="3">
    <source>
        <dbReference type="ARBA" id="ARBA00022448"/>
    </source>
</evidence>
<accession>A0A2J0YTW1</accession>
<dbReference type="InterPro" id="IPR050388">
    <property type="entry name" value="ABC_Ni/Peptide_Import"/>
</dbReference>
<keyword evidence="4" id="KW-1003">Cell membrane</keyword>
<dbReference type="GO" id="GO:0005886">
    <property type="term" value="C:plasma membrane"/>
    <property type="evidence" value="ECO:0007669"/>
    <property type="project" value="UniProtKB-SubCell"/>
</dbReference>
<evidence type="ECO:0000256" key="6">
    <source>
        <dbReference type="ARBA" id="ARBA00022840"/>
    </source>
</evidence>
<protein>
    <submittedName>
        <fullName evidence="11">Dipeptide ABC transporter ATP-binding protein DppD</fullName>
    </submittedName>
</protein>
<dbReference type="GO" id="GO:0016887">
    <property type="term" value="F:ATP hydrolysis activity"/>
    <property type="evidence" value="ECO:0007669"/>
    <property type="project" value="InterPro"/>
</dbReference>
<comment type="similarity">
    <text evidence="2">Belongs to the ABC transporter superfamily.</text>
</comment>
<sequence>MTALVIRNLSVEFSSSKGVFRAVDGFDLDVASAESVGLVGESGSGKSTAMLAVMGLLPSFARVRADELRFGDIDLRNASPRKRRKALGSAISMIFQDPLSSLNPCFTIGWQIADVLKLSRTVPPEKIRDRVLELLALVGIPLPEQRYHAYPHQLSGGLCQRVMIAMALAGEPKLLIADEPTTALDVTVQKQILDLLCDLQKKRQMSLMLITHDMGVVAKMAQRVYVMYGGVSVEEGKTRDVLERPRHPYAAALLRSMPEAAIGRARLPMIPGMVASGPDLPPGCLFAPRCERAKEVCSDEMPPMEHGADRGVRCYDPLLKPFKPLEDRS</sequence>
<dbReference type="InterPro" id="IPR027417">
    <property type="entry name" value="P-loop_NTPase"/>
</dbReference>
<dbReference type="GO" id="GO:0005524">
    <property type="term" value="F:ATP binding"/>
    <property type="evidence" value="ECO:0007669"/>
    <property type="project" value="UniProtKB-KW"/>
</dbReference>
<comment type="caution">
    <text evidence="11">The sequence shown here is derived from an EMBL/GenBank/DDBJ whole genome shotgun (WGS) entry which is preliminary data.</text>
</comment>
<keyword evidence="8" id="KW-0472">Membrane</keyword>
<dbReference type="GO" id="GO:0055085">
    <property type="term" value="P:transmembrane transport"/>
    <property type="evidence" value="ECO:0007669"/>
    <property type="project" value="UniProtKB-ARBA"/>
</dbReference>
<evidence type="ECO:0000259" key="10">
    <source>
        <dbReference type="PROSITE" id="PS50893"/>
    </source>
</evidence>
<evidence type="ECO:0000256" key="7">
    <source>
        <dbReference type="ARBA" id="ARBA00022970"/>
    </source>
</evidence>
<dbReference type="PANTHER" id="PTHR43297">
    <property type="entry name" value="OLIGOPEPTIDE TRANSPORT ATP-BINDING PROTEIN APPD"/>
    <property type="match status" value="1"/>
</dbReference>
<comment type="subcellular location">
    <subcellularLocation>
        <location evidence="1">Cell inner membrane</location>
        <topology evidence="1">Peripheral membrane protein</topology>
    </subcellularLocation>
</comment>
<gene>
    <name evidence="11" type="primary">dppD</name>
    <name evidence="11" type="ORF">CEJ86_30535</name>
</gene>
<dbReference type="SUPFAM" id="SSF52540">
    <property type="entry name" value="P-loop containing nucleoside triphosphate hydrolases"/>
    <property type="match status" value="1"/>
</dbReference>
<dbReference type="GO" id="GO:0006865">
    <property type="term" value="P:amino acid transport"/>
    <property type="evidence" value="ECO:0007669"/>
    <property type="project" value="UniProtKB-KW"/>
</dbReference>
<keyword evidence="7" id="KW-0029">Amino-acid transport</keyword>
<dbReference type="Gene3D" id="3.40.50.300">
    <property type="entry name" value="P-loop containing nucleotide triphosphate hydrolases"/>
    <property type="match status" value="1"/>
</dbReference>
<evidence type="ECO:0000256" key="1">
    <source>
        <dbReference type="ARBA" id="ARBA00004417"/>
    </source>
</evidence>
<dbReference type="AlphaFoldDB" id="A0A2J0YTW1"/>
<dbReference type="InterPro" id="IPR013563">
    <property type="entry name" value="Oligopep_ABC_C"/>
</dbReference>
<dbReference type="EMBL" id="NJGD01000027">
    <property type="protein sequence ID" value="PJR09846.1"/>
    <property type="molecule type" value="Genomic_DNA"/>
</dbReference>
<dbReference type="Pfam" id="PF00005">
    <property type="entry name" value="ABC_tran"/>
    <property type="match status" value="1"/>
</dbReference>
<dbReference type="RefSeq" id="WP_100674756.1">
    <property type="nucleotide sequence ID" value="NZ_NJGD01000027.1"/>
</dbReference>
<dbReference type="Proteomes" id="UP000231987">
    <property type="component" value="Unassembled WGS sequence"/>
</dbReference>
<evidence type="ECO:0000313" key="12">
    <source>
        <dbReference type="Proteomes" id="UP000231987"/>
    </source>
</evidence>
<dbReference type="CDD" id="cd03257">
    <property type="entry name" value="ABC_NikE_OppD_transporters"/>
    <property type="match status" value="1"/>
</dbReference>
<reference evidence="11 12" key="1">
    <citation type="submission" date="2017-06" db="EMBL/GenBank/DDBJ databases">
        <title>Ensifer strains isolated from leguminous trees and herbs display diverse denitrification phenotypes with some acting as strong N2O sinks.</title>
        <authorList>
            <person name="Woliy K."/>
            <person name="Mania D."/>
            <person name="Bakken L.R."/>
            <person name="Frostegard A."/>
        </authorList>
    </citation>
    <scope>NUCLEOTIDE SEQUENCE [LARGE SCALE GENOMIC DNA]</scope>
    <source>
        <strain evidence="11 12">AC50a</strain>
    </source>
</reference>
<proteinExistence type="inferred from homology"/>
<comment type="function">
    <text evidence="9">Probably part of a binding-protein-dependent transport system y4tOPQRS for a peptide. Probably responsible for energy coupling to the transport system.</text>
</comment>
<keyword evidence="3" id="KW-0813">Transport</keyword>